<gene>
    <name evidence="13" type="ORF">BI308_18650</name>
</gene>
<keyword evidence="3 11" id="KW-0378">Hydrolase</keyword>
<accession>A0A1L9QN33</accession>
<evidence type="ECO:0000256" key="2">
    <source>
        <dbReference type="ARBA" id="ARBA00022741"/>
    </source>
</evidence>
<evidence type="ECO:0000256" key="7">
    <source>
        <dbReference type="ARBA" id="ARBA00023235"/>
    </source>
</evidence>
<dbReference type="GO" id="GO:0016887">
    <property type="term" value="F:ATP hydrolysis activity"/>
    <property type="evidence" value="ECO:0007669"/>
    <property type="project" value="RHEA"/>
</dbReference>
<dbReference type="InterPro" id="IPR013986">
    <property type="entry name" value="DExx_box_DNA_helicase_dom_sf"/>
</dbReference>
<dbReference type="Proteomes" id="UP000183940">
    <property type="component" value="Unassembled WGS sequence"/>
</dbReference>
<dbReference type="PANTHER" id="PTHR11070:SF2">
    <property type="entry name" value="ATP-DEPENDENT DNA HELICASE SRS2"/>
    <property type="match status" value="1"/>
</dbReference>
<organism evidence="13 14">
    <name type="scientific">Roseofilum reptotaenium AO1-A</name>
    <dbReference type="NCBI Taxonomy" id="1925591"/>
    <lineage>
        <taxon>Bacteria</taxon>
        <taxon>Bacillati</taxon>
        <taxon>Cyanobacteriota</taxon>
        <taxon>Cyanophyceae</taxon>
        <taxon>Desertifilales</taxon>
        <taxon>Desertifilaceae</taxon>
        <taxon>Roseofilum</taxon>
    </lineage>
</organism>
<sequence length="659" mass="74527">MKLSLYQKKILEWVKTGRGNACCNAVAGSGKSTTLKYAALALRENGVRPSQIKICVFGKANANDLIEKFGLEWKSSISTLHSTGFFLVKRYLGIWKPTVDKNKYRKIAQGFDLIGRRGYPIGNLRKQKALDNDADFLELLDLVRLTNKQPTPGTIAQICQHFELPDVRDFTLVSRAIAKVLAAGKNQASDESIFDYTDMLWLPVHWRVDESRGFRPWQFVLVDEAQDLNATQLELACMMVGDRGRMLFVGDPRQAIMGFAGADCDSYQNIVRHVRGTELPLSLCYRCPTKHIELVRGVFPKIPIEAFPENEEGVITTISEKTLFGEEHGALREQDLVLCRKTAPLVSLCIKLIGAGMSATVKGRAIGDTLKKVIEEIERLELPFAEFSEAISLYRKAKAERYKGMDNEEELLEQLTDKVDAIRAIYESHPEAKSTEDLGEAIDQLFSDEHSPITLCTVHRAKGLEADRVFIIEPGDMPMRWRNQMKWQKEQEDNILYVALTRSKRELFIVGDQDWGTEKGENQRRGWPELFGVDEPEPSISDYAIEYRGFTPLETSQCESISASGEEKESERSEVECEVLAPLPVKEMTQIRMAIADLPLIEKNRLLLELQEQVNGEKENRVRSHILSNPGLSNRAIARELGFVSDVTVGRIRKVMEEQ</sequence>
<dbReference type="Gene3D" id="3.40.50.300">
    <property type="entry name" value="P-loop containing nucleotide triphosphate hydrolases"/>
    <property type="match status" value="2"/>
</dbReference>
<evidence type="ECO:0000313" key="14">
    <source>
        <dbReference type="Proteomes" id="UP000183940"/>
    </source>
</evidence>
<feature type="domain" description="UvrD-like helicase ATP-binding" evidence="12">
    <location>
        <begin position="4"/>
        <end position="288"/>
    </location>
</feature>
<dbReference type="EMBL" id="MLAW01000038">
    <property type="protein sequence ID" value="OJJ24093.1"/>
    <property type="molecule type" value="Genomic_DNA"/>
</dbReference>
<keyword evidence="7" id="KW-0413">Isomerase</keyword>
<dbReference type="Pfam" id="PF13361">
    <property type="entry name" value="UvrD_C"/>
    <property type="match status" value="1"/>
</dbReference>
<evidence type="ECO:0000256" key="1">
    <source>
        <dbReference type="ARBA" id="ARBA00009922"/>
    </source>
</evidence>
<dbReference type="InterPro" id="IPR000212">
    <property type="entry name" value="DNA_helicase_UvrD/REP"/>
</dbReference>
<dbReference type="SUPFAM" id="SSF52540">
    <property type="entry name" value="P-loop containing nucleoside triphosphate hydrolases"/>
    <property type="match status" value="1"/>
</dbReference>
<keyword evidence="4 11" id="KW-0347">Helicase</keyword>
<evidence type="ECO:0000256" key="9">
    <source>
        <dbReference type="ARBA" id="ARBA00034808"/>
    </source>
</evidence>
<dbReference type="InterPro" id="IPR014016">
    <property type="entry name" value="UvrD-like_ATP-bd"/>
</dbReference>
<keyword evidence="2 11" id="KW-0547">Nucleotide-binding</keyword>
<keyword evidence="14" id="KW-1185">Reference proteome</keyword>
<dbReference type="PROSITE" id="PS51198">
    <property type="entry name" value="UVRD_HELICASE_ATP_BIND"/>
    <property type="match status" value="1"/>
</dbReference>
<name>A0A1L9QN33_9CYAN</name>
<dbReference type="AlphaFoldDB" id="A0A1L9QN33"/>
<evidence type="ECO:0000256" key="6">
    <source>
        <dbReference type="ARBA" id="ARBA00023125"/>
    </source>
</evidence>
<comment type="catalytic activity">
    <reaction evidence="10">
        <text>ATP + H2O = ADP + phosphate + H(+)</text>
        <dbReference type="Rhea" id="RHEA:13065"/>
        <dbReference type="ChEBI" id="CHEBI:15377"/>
        <dbReference type="ChEBI" id="CHEBI:15378"/>
        <dbReference type="ChEBI" id="CHEBI:30616"/>
        <dbReference type="ChEBI" id="CHEBI:43474"/>
        <dbReference type="ChEBI" id="CHEBI:456216"/>
        <dbReference type="EC" id="5.6.2.4"/>
    </reaction>
</comment>
<dbReference type="STRING" id="1925591.BI308_18650"/>
<dbReference type="EC" id="5.6.2.4" evidence="9"/>
<dbReference type="GO" id="GO:0000725">
    <property type="term" value="P:recombinational repair"/>
    <property type="evidence" value="ECO:0007669"/>
    <property type="project" value="TreeGrafter"/>
</dbReference>
<evidence type="ECO:0000256" key="11">
    <source>
        <dbReference type="PROSITE-ProRule" id="PRU00560"/>
    </source>
</evidence>
<protein>
    <recommendedName>
        <fullName evidence="9">DNA 3'-5' helicase</fullName>
        <ecNumber evidence="9">5.6.2.4</ecNumber>
    </recommendedName>
</protein>
<comment type="catalytic activity">
    <reaction evidence="8">
        <text>Couples ATP hydrolysis with the unwinding of duplex DNA by translocating in the 3'-5' direction.</text>
        <dbReference type="EC" id="5.6.2.4"/>
    </reaction>
</comment>
<reference evidence="13" key="1">
    <citation type="submission" date="2016-10" db="EMBL/GenBank/DDBJ databases">
        <title>CRISPR-Cas defence system in Roseofilum reptotaenium: evidence of a bacteriophage-cyanobacterium arms race in the coral black band disease.</title>
        <authorList>
            <person name="Buerger P."/>
            <person name="Wood-Charlson E.M."/>
            <person name="Weynberg K.D."/>
            <person name="Willis B."/>
            <person name="Van Oppen M.J."/>
        </authorList>
    </citation>
    <scope>NUCLEOTIDE SEQUENCE [LARGE SCALE GENOMIC DNA]</scope>
    <source>
        <strain evidence="13">AO1-A</strain>
    </source>
</reference>
<evidence type="ECO:0000313" key="13">
    <source>
        <dbReference type="EMBL" id="OJJ24093.1"/>
    </source>
</evidence>
<evidence type="ECO:0000256" key="10">
    <source>
        <dbReference type="ARBA" id="ARBA00048988"/>
    </source>
</evidence>
<dbReference type="GO" id="GO:0003677">
    <property type="term" value="F:DNA binding"/>
    <property type="evidence" value="ECO:0007669"/>
    <property type="project" value="UniProtKB-KW"/>
</dbReference>
<proteinExistence type="inferred from homology"/>
<evidence type="ECO:0000256" key="8">
    <source>
        <dbReference type="ARBA" id="ARBA00034617"/>
    </source>
</evidence>
<comment type="similarity">
    <text evidence="1">Belongs to the helicase family. UvrD subfamily.</text>
</comment>
<dbReference type="GO" id="GO:0043138">
    <property type="term" value="F:3'-5' DNA helicase activity"/>
    <property type="evidence" value="ECO:0007669"/>
    <property type="project" value="UniProtKB-EC"/>
</dbReference>
<dbReference type="GO" id="GO:0005524">
    <property type="term" value="F:ATP binding"/>
    <property type="evidence" value="ECO:0007669"/>
    <property type="project" value="UniProtKB-UniRule"/>
</dbReference>
<evidence type="ECO:0000256" key="3">
    <source>
        <dbReference type="ARBA" id="ARBA00022801"/>
    </source>
</evidence>
<evidence type="ECO:0000256" key="4">
    <source>
        <dbReference type="ARBA" id="ARBA00022806"/>
    </source>
</evidence>
<dbReference type="PANTHER" id="PTHR11070">
    <property type="entry name" value="UVRD / RECB / PCRA DNA HELICASE FAMILY MEMBER"/>
    <property type="match status" value="1"/>
</dbReference>
<evidence type="ECO:0000256" key="5">
    <source>
        <dbReference type="ARBA" id="ARBA00022840"/>
    </source>
</evidence>
<dbReference type="InterPro" id="IPR014017">
    <property type="entry name" value="DNA_helicase_UvrD-like_C"/>
</dbReference>
<comment type="caution">
    <text evidence="13">The sequence shown here is derived from an EMBL/GenBank/DDBJ whole genome shotgun (WGS) entry which is preliminary data.</text>
</comment>
<dbReference type="InterPro" id="IPR027417">
    <property type="entry name" value="P-loop_NTPase"/>
</dbReference>
<feature type="binding site" evidence="11">
    <location>
        <begin position="25"/>
        <end position="32"/>
    </location>
    <ligand>
        <name>ATP</name>
        <dbReference type="ChEBI" id="CHEBI:30616"/>
    </ligand>
</feature>
<dbReference type="Gene3D" id="1.10.10.160">
    <property type="match status" value="1"/>
</dbReference>
<dbReference type="Pfam" id="PF00580">
    <property type="entry name" value="UvrD-helicase"/>
    <property type="match status" value="1"/>
</dbReference>
<evidence type="ECO:0000259" key="12">
    <source>
        <dbReference type="PROSITE" id="PS51198"/>
    </source>
</evidence>
<keyword evidence="6" id="KW-0238">DNA-binding</keyword>
<keyword evidence="5 11" id="KW-0067">ATP-binding</keyword>